<dbReference type="RefSeq" id="WP_021762244.1">
    <property type="nucleotide sequence ID" value="NC_022444.1"/>
</dbReference>
<dbReference type="STRING" id="1121448.DGI_3441"/>
<keyword evidence="2" id="KW-1185">Reference proteome</keyword>
<reference evidence="2" key="2">
    <citation type="submission" date="2013-07" db="EMBL/GenBank/DDBJ databases">
        <authorList>
            <person name="Morais-Silva F.O."/>
            <person name="Rezende A.M."/>
            <person name="Pimentel C."/>
            <person name="Resende D.M."/>
            <person name="Santos C.I."/>
            <person name="Clemente C."/>
            <person name="de Oliveira L.M."/>
            <person name="da Silva S.M."/>
            <person name="Costa D.A."/>
            <person name="Varela-Raposo A."/>
            <person name="Horacio E.C.A."/>
            <person name="Matos M."/>
            <person name="Flores O."/>
            <person name="Ruiz J.C."/>
            <person name="Rodrigues-Pousada C."/>
        </authorList>
    </citation>
    <scope>NUCLEOTIDE SEQUENCE [LARGE SCALE GENOMIC DNA]</scope>
    <source>
        <strain evidence="2">ATCC 19364 / DSM 1382 / NCIMB 9332 / VKM B-1759</strain>
    </source>
</reference>
<reference evidence="1 2" key="1">
    <citation type="journal article" date="2013" name="J. Bacteriol.">
        <title>Roles of HynAB and Ech, the only two hydrogenases found in the model sulfate reducer Desulfovibrio gigas.</title>
        <authorList>
            <person name="Morais-Silva F.O."/>
            <person name="Santos C.I."/>
            <person name="Rodrigues R."/>
            <person name="Pereira I.A."/>
            <person name="Rodrigues-Pousada C."/>
        </authorList>
    </citation>
    <scope>NUCLEOTIDE SEQUENCE [LARGE SCALE GENOMIC DNA]</scope>
    <source>
        <strain evidence="2">ATCC 19364 / DSM 1382 / NCIMB 9332 / VKM B-1759</strain>
    </source>
</reference>
<dbReference type="Proteomes" id="UP000016587">
    <property type="component" value="Chromosome"/>
</dbReference>
<dbReference type="AlphaFoldDB" id="T2GG28"/>
<dbReference type="SUPFAM" id="SSF141371">
    <property type="entry name" value="PilZ domain-like"/>
    <property type="match status" value="1"/>
</dbReference>
<proteinExistence type="predicted"/>
<organism evidence="1 2">
    <name type="scientific">Megalodesulfovibrio gigas (strain ATCC 19364 / DSM 1382 / NCIMB 9332 / VKM B-1759)</name>
    <name type="common">Desulfovibrio gigas</name>
    <dbReference type="NCBI Taxonomy" id="1121448"/>
    <lineage>
        <taxon>Bacteria</taxon>
        <taxon>Pseudomonadati</taxon>
        <taxon>Thermodesulfobacteriota</taxon>
        <taxon>Desulfovibrionia</taxon>
        <taxon>Desulfovibrionales</taxon>
        <taxon>Desulfovibrionaceae</taxon>
        <taxon>Megalodesulfovibrio</taxon>
    </lineage>
</organism>
<dbReference type="KEGG" id="dgg:DGI_3441"/>
<evidence type="ECO:0000313" key="2">
    <source>
        <dbReference type="Proteomes" id="UP000016587"/>
    </source>
</evidence>
<accession>T2GG28</accession>
<name>T2GG28_MEGG1</name>
<evidence type="ECO:0000313" key="1">
    <source>
        <dbReference type="EMBL" id="AGW15121.1"/>
    </source>
</evidence>
<dbReference type="Gene3D" id="2.40.10.220">
    <property type="entry name" value="predicted glycosyltransferase like domains"/>
    <property type="match status" value="1"/>
</dbReference>
<protein>
    <submittedName>
        <fullName evidence="1">Putative type IV pilus assembly PilZ</fullName>
    </submittedName>
</protein>
<gene>
    <name evidence="1" type="ORF">DGI_3441</name>
</gene>
<dbReference type="PATRIC" id="fig|1121448.10.peg.3391"/>
<dbReference type="EMBL" id="CP006585">
    <property type="protein sequence ID" value="AGW15121.1"/>
    <property type="molecule type" value="Genomic_DNA"/>
</dbReference>
<dbReference type="eggNOG" id="ENOG502ZFS3">
    <property type="taxonomic scope" value="Bacteria"/>
</dbReference>
<dbReference type="OrthoDB" id="5471615at2"/>
<sequence length="130" mass="14586">MEQDDFSIDLPEVGENKRNAYRVRATGLELWIPKLNRAVIVGDISATGLALHDVPEGALGWGEVFACDLLLNKKLFISGLFAKVRRVFAHGEAGCTFEELDPRKEARLDKLVLEVQKRLIALKRAREDGR</sequence>
<dbReference type="HOGENOM" id="CLU_130317_0_0_7"/>